<dbReference type="AlphaFoldDB" id="A0A1G5SIG5"/>
<dbReference type="Proteomes" id="UP000198729">
    <property type="component" value="Unassembled WGS sequence"/>
</dbReference>
<dbReference type="STRING" id="51642.NSMM_850022"/>
<protein>
    <submittedName>
        <fullName evidence="1">Uncharacterized protein</fullName>
    </submittedName>
</protein>
<accession>A0A1G5SIG5</accession>
<gene>
    <name evidence="1" type="ORF">NSMM_850022</name>
</gene>
<organism evidence="1 2">
    <name type="scientific">Nitrosomonas mobilis</name>
    <dbReference type="NCBI Taxonomy" id="51642"/>
    <lineage>
        <taxon>Bacteria</taxon>
        <taxon>Pseudomonadati</taxon>
        <taxon>Pseudomonadota</taxon>
        <taxon>Betaproteobacteria</taxon>
        <taxon>Nitrosomonadales</taxon>
        <taxon>Nitrosomonadaceae</taxon>
        <taxon>Nitrosomonas</taxon>
    </lineage>
</organism>
<keyword evidence="2" id="KW-1185">Reference proteome</keyword>
<evidence type="ECO:0000313" key="2">
    <source>
        <dbReference type="Proteomes" id="UP000198729"/>
    </source>
</evidence>
<evidence type="ECO:0000313" key="1">
    <source>
        <dbReference type="EMBL" id="SCZ86974.1"/>
    </source>
</evidence>
<dbReference type="EMBL" id="FMWO01000097">
    <property type="protein sequence ID" value="SCZ86974.1"/>
    <property type="molecule type" value="Genomic_DNA"/>
</dbReference>
<proteinExistence type="predicted"/>
<name>A0A1G5SIG5_9PROT</name>
<sequence length="69" mass="7663">MLNGLCQTVSVHFAQSAAKCLIWDNGHQKAIASPRIQKLKKNPKNNLDYLLSQDNTGVLIIDIMLNNVT</sequence>
<reference evidence="1 2" key="1">
    <citation type="submission" date="2016-10" db="EMBL/GenBank/DDBJ databases">
        <authorList>
            <person name="de Groot N.N."/>
        </authorList>
    </citation>
    <scope>NUCLEOTIDE SEQUENCE [LARGE SCALE GENOMIC DNA]</scope>
    <source>
        <strain evidence="1">1</strain>
    </source>
</reference>